<dbReference type="GO" id="GO:0000166">
    <property type="term" value="F:nucleotide binding"/>
    <property type="evidence" value="ECO:0007669"/>
    <property type="project" value="InterPro"/>
</dbReference>
<dbReference type="RefSeq" id="WP_092363672.1">
    <property type="nucleotide sequence ID" value="NZ_DAINWJ010000415.1"/>
</dbReference>
<reference evidence="4" key="1">
    <citation type="submission" date="2016-10" db="EMBL/GenBank/DDBJ databases">
        <authorList>
            <person name="Varghese N."/>
            <person name="Submissions S."/>
        </authorList>
    </citation>
    <scope>NUCLEOTIDE SEQUENCE [LARGE SCALE GENOMIC DNA]</scope>
    <source>
        <strain evidence="4">NLAE-zl-G277</strain>
    </source>
</reference>
<dbReference type="SUPFAM" id="SSF51735">
    <property type="entry name" value="NAD(P)-binding Rossmann-fold domains"/>
    <property type="match status" value="1"/>
</dbReference>
<evidence type="ECO:0000313" key="4">
    <source>
        <dbReference type="Proteomes" id="UP000198508"/>
    </source>
</evidence>
<proteinExistence type="predicted"/>
<dbReference type="Pfam" id="PF01408">
    <property type="entry name" value="GFO_IDH_MocA"/>
    <property type="match status" value="1"/>
</dbReference>
<feature type="domain" description="GFO/IDH/MocA-like oxidoreductase" evidence="2">
    <location>
        <begin position="138"/>
        <end position="247"/>
    </location>
</feature>
<dbReference type="EMBL" id="FOIM01000010">
    <property type="protein sequence ID" value="SET65937.1"/>
    <property type="molecule type" value="Genomic_DNA"/>
</dbReference>
<feature type="domain" description="Gfo/Idh/MocA-like oxidoreductase N-terminal" evidence="1">
    <location>
        <begin position="2"/>
        <end position="119"/>
    </location>
</feature>
<dbReference type="Pfam" id="PF22725">
    <property type="entry name" value="GFO_IDH_MocA_C3"/>
    <property type="match status" value="1"/>
</dbReference>
<keyword evidence="4" id="KW-1185">Reference proteome</keyword>
<evidence type="ECO:0000313" key="3">
    <source>
        <dbReference type="EMBL" id="SET65937.1"/>
    </source>
</evidence>
<dbReference type="Proteomes" id="UP000198508">
    <property type="component" value="Unassembled WGS sequence"/>
</dbReference>
<protein>
    <submittedName>
        <fullName evidence="3">Predicted dehydrogenase</fullName>
    </submittedName>
</protein>
<name>A0A1I0G5L6_9FIRM</name>
<gene>
    <name evidence="3" type="ORF">SAMN05216313_110135</name>
</gene>
<dbReference type="PANTHER" id="PTHR43054:SF1">
    <property type="entry name" value="SCYLLO-INOSITOL 2-DEHYDROGENASE (NADP(+)) IOLU"/>
    <property type="match status" value="1"/>
</dbReference>
<sequence length="333" mass="37765">MIRYATIGTNFVVNWFLEAAKKCEGLHYCAAYSRNVEKAREYAAQWGADRYTDSLTELAEAEDVDAVYIASPNSLHFEQAALMLTHGKHVLCEKTVTSNRRELERLLGIADEKGLVFMEAMRSAFIPAFGLIGDNLNKLGTIRRVSLQYAKYSSRYDKFRAGVVENAFDPRFSNGALMDIGVYCVHMLVKLFGRPERVTADAVFLENGVDGAGTILASYKGMQAELLYSKITTNRCPCQIQGEEATMVIEGDLTNPSRIVIWYRNGEEEILTPEGREDTMLPEVREWLRLMEGGETAATHNQFSLMEMEVMDEARRQMGIVYPADREELWKRY</sequence>
<evidence type="ECO:0000259" key="1">
    <source>
        <dbReference type="Pfam" id="PF01408"/>
    </source>
</evidence>
<dbReference type="InterPro" id="IPR036291">
    <property type="entry name" value="NAD(P)-bd_dom_sf"/>
</dbReference>
<dbReference type="InterPro" id="IPR055170">
    <property type="entry name" value="GFO_IDH_MocA-like_dom"/>
</dbReference>
<dbReference type="SUPFAM" id="SSF55347">
    <property type="entry name" value="Glyceraldehyde-3-phosphate dehydrogenase-like, C-terminal domain"/>
    <property type="match status" value="1"/>
</dbReference>
<accession>A0A1I0G5L6</accession>
<dbReference type="STRING" id="460384.SAMN05216313_110135"/>
<organism evidence="3 4">
    <name type="scientific">Enterocloster lavalensis</name>
    <dbReference type="NCBI Taxonomy" id="460384"/>
    <lineage>
        <taxon>Bacteria</taxon>
        <taxon>Bacillati</taxon>
        <taxon>Bacillota</taxon>
        <taxon>Clostridia</taxon>
        <taxon>Lachnospirales</taxon>
        <taxon>Lachnospiraceae</taxon>
        <taxon>Enterocloster</taxon>
    </lineage>
</organism>
<dbReference type="GeneID" id="93280885"/>
<dbReference type="AlphaFoldDB" id="A0A1I0G5L6"/>
<dbReference type="PANTHER" id="PTHR43054">
    <property type="match status" value="1"/>
</dbReference>
<dbReference type="Gene3D" id="3.40.50.720">
    <property type="entry name" value="NAD(P)-binding Rossmann-like Domain"/>
    <property type="match status" value="1"/>
</dbReference>
<evidence type="ECO:0000259" key="2">
    <source>
        <dbReference type="Pfam" id="PF22725"/>
    </source>
</evidence>
<dbReference type="Gene3D" id="3.30.360.10">
    <property type="entry name" value="Dihydrodipicolinate Reductase, domain 2"/>
    <property type="match status" value="1"/>
</dbReference>
<dbReference type="InterPro" id="IPR000683">
    <property type="entry name" value="Gfo/Idh/MocA-like_OxRdtase_N"/>
</dbReference>